<dbReference type="AlphaFoldDB" id="A0A6F8TIL9"/>
<proteinExistence type="predicted"/>
<name>A0A6F8TIL9_ACIBA</name>
<evidence type="ECO:0000313" key="1">
    <source>
        <dbReference type="EMBL" id="BCB00808.1"/>
    </source>
</evidence>
<accession>A0A6F8TIL9</accession>
<organism evidence="1">
    <name type="scientific">Acinetobacter baumannii</name>
    <dbReference type="NCBI Taxonomy" id="470"/>
    <lineage>
        <taxon>Bacteria</taxon>
        <taxon>Pseudomonadati</taxon>
        <taxon>Pseudomonadota</taxon>
        <taxon>Gammaproteobacteria</taxon>
        <taxon>Moraxellales</taxon>
        <taxon>Moraxellaceae</taxon>
        <taxon>Acinetobacter</taxon>
        <taxon>Acinetobacter calcoaceticus/baumannii complex</taxon>
    </lineage>
</organism>
<dbReference type="EMBL" id="AP022836">
    <property type="protein sequence ID" value="BCB00808.1"/>
    <property type="molecule type" value="Genomic_DNA"/>
</dbReference>
<protein>
    <submittedName>
        <fullName evidence="1">Uncharacterized protein</fullName>
    </submittedName>
</protein>
<reference evidence="1" key="1">
    <citation type="submission" date="2020-03" db="EMBL/GenBank/DDBJ databases">
        <title>Complete genome sequence of Acinetobacter baumannii ATCC19606T, which is a model strain for tolerization of antimicrobial agents.</title>
        <authorList>
            <person name="Tsubouchi T."/>
            <person name="Suzuki M."/>
            <person name="Niki M."/>
            <person name="Oinuma K."/>
            <person name="Niki M."/>
            <person name="Shibayama K."/>
            <person name="Kakeya H."/>
            <person name="Kaneko Y."/>
        </authorList>
    </citation>
    <scope>NUCLEOTIDE SEQUENCE</scope>
    <source>
        <strain evidence="1">ATCC19606</strain>
    </source>
</reference>
<sequence>MSDGNQKVNQNGRPVYLFSPSQKEAASTAQDTSTYIGVLTNSTKLIEKNNFAWGLLHSKNTPPFSLERIKKSTNARMYFYKPDNVGNKVFRGNPNTSVSNVGEVAKKFDKIGGKLGKAGDIVEIGILTRERDSKGLVVKAATMTGSTYGEAGGLALAGKICPKLAKGTPQKAALVGASCFGALFYLGNKAGDAIGKGAGESKVGQRLGDSQAVVSVVNGLADAADILEAQEKANAEAERQKQLEKDPMLEWHIMGAD</sequence>
<gene>
    <name evidence="1" type="ORF">ATCC19606_31430</name>
</gene>
<dbReference type="RefSeq" id="WP_001279524.1">
    <property type="nucleotide sequence ID" value="NZ_AP025740.1"/>
</dbReference>
<dbReference type="GeneID" id="92892668"/>